<sequence>MQWDQASVHNEQDPDDVPSRQKASSDRRRVHFPEGDSIILGCLEPFHPTPDNCTSDELIAAYIASCKLYKAPAIDFLLEQLRGIDLSICNERYSRLCLRGIRLTRFQVETLEEVFRRVYFQEVDLEDTYLDEAKSGPSVAWPRCITYLRKVCSHCHFSLFPKLIPSLVILTIVSLVCAPRVSQSNGPPLQRFKLSHTALCVNNFVGLNLSGLSLQCLTFRDCSLTGAVLLALVRLLRYLITYTGHGGGAATSNGRCPRLIYRGPMVSAPWGLSLHLPENRLNVFDAETLLLLVRHQLVLLPGPPTPAGEEVPVNKPTGGSGFLEELDLAQNNLRVSAIVQLVTSRKHDPRVYDAKYDDGVQVLCSGLLQAYRMQQHRLEVAVSAIAQATNRQETGSMPPACALPTVRGLERLCLADNSLTALAARHLAVVLRQSTERMSPLIGGLTYLDLSNNPGIGSSGVEELCEGLIRNATLRELHLRNVRIGFGGIFALSGYLGETKSLTYLDIRQNAVDISGVMALAKTMGVNRTLVTLLLDARNSSLQPTEKDCELMRGFLRELDDCLRRNRNLQYNATKNPTPVEEDKPSPNIYSVFVEEPLSPPLASMSEELTNSEDVDIKEILLDRPKPMLLVEAATDKDLEELSASLNEESSEILRHPDGGIQYAAVAEGGDVGELTVFPASQQSQFTDPPNAFLERRGDMSVAPTNEAVEEADQVVDGMVSLALGNEPPMEFEAFLQTSTNPMPEAPPLRGNSSSEDLLDEAMQKYRLNEGVDTESHDHTADLVVDSHQTFTECTASATAASLKVFPPDTSDSSADNESEDSLFEDTSPQQPDQRVPASDFKGSLTWVNEIPQRTEPECKEAHLTSEQEFNSGAAEGAGKAHTSERWSDGEWEIQGGGGGGVSWSPGQSPRLNARDGGMLSTAQEQSTTQQTGQCDFAASSGKASADPTATGHDRTAVVGNAIERCSPESNDWTVSRVLGSVPPNVSADPIGWRSEIADDSLSCVTHSVGHPSSYSKSREIDTLGWDESLDDSKLSNSSHVNVAELETSKTLSVNPLEHLSWGDEVASFEPRRVDDSVNTKLTVDVFGAQQVNVEPSLQLNEEPELAGGGHSTLITEPVRSQGPTEMPIIHSLDGSNTRSSPSSWLKEVAFRTEGTMLQFPQEPVGNEDQQPPVHLLADYVQVSKKDEPENSGSIFDVAPLEELGSEVPRGVEFSLETTKTHESPLFQSIDKSTASVSPINPATTSAASVDESFRQSHPSGESGKESAQAVAPPTGEFWSDVEFSKSSEHLVAIANLTHSTAPSECESGHNRTQSMEVDKLADLPSARVDRLPDEVPESDSTEGSLGVLGKPLDWANSEELADINFDLSLMSRAEDVVNEDFQQNRLSWEGISQPGDEVAGLVADNLVLARPSPPLESSVEGGESLVADLDPVTSIHRPSAECLNLPSYHVDVECAQKSEADGSLDQLGEPLDWANSEELADINFDLNPMSRTEDVVNQDFQRSKLSWEGISQPGEKVAVKPSVTDVDRSAGLVADNLVLARPSPPLESSVEGGESLDPVTSIHRPSTECLSPPSYHVDVECAQESETPEGSGILDTALGDAGQSCRNPQRKFIMEENQKGGDCGNLTDTQISSVPRIQVADSEDPVSQAGRRSASISPLQKRHPPGNPRGRRSILVTGTPVTPYLLLPPPPTVSQAIMVRCLANWALPIRLEPLTMLPTLPFMIQLSSLPSGNCADF</sequence>
<dbReference type="Gene3D" id="3.80.10.10">
    <property type="entry name" value="Ribonuclease Inhibitor"/>
    <property type="match status" value="1"/>
</dbReference>
<feature type="region of interest" description="Disordered" evidence="4">
    <location>
        <begin position="1218"/>
        <end position="1274"/>
    </location>
</feature>
<comment type="similarity">
    <text evidence="3">Belongs to the PPP1R37 family.</text>
</comment>
<dbReference type="SUPFAM" id="SSF52047">
    <property type="entry name" value="RNI-like"/>
    <property type="match status" value="1"/>
</dbReference>
<gene>
    <name evidence="5" type="ORF">MCOS_LOCUS8701</name>
</gene>
<evidence type="ECO:0000256" key="4">
    <source>
        <dbReference type="SAM" id="MobiDB-lite"/>
    </source>
</evidence>
<feature type="compositionally biased region" description="Basic residues" evidence="4">
    <location>
        <begin position="1661"/>
        <end position="1673"/>
    </location>
</feature>
<dbReference type="InterPro" id="IPR051279">
    <property type="entry name" value="PP1-Reg/Actin-Interact_Protein"/>
</dbReference>
<dbReference type="OrthoDB" id="10034042at2759"/>
<organism evidence="5 6">
    <name type="scientific">Mesocestoides corti</name>
    <name type="common">Flatworm</name>
    <dbReference type="NCBI Taxonomy" id="53468"/>
    <lineage>
        <taxon>Eukaryota</taxon>
        <taxon>Metazoa</taxon>
        <taxon>Spiralia</taxon>
        <taxon>Lophotrochozoa</taxon>
        <taxon>Platyhelminthes</taxon>
        <taxon>Cestoda</taxon>
        <taxon>Eucestoda</taxon>
        <taxon>Cyclophyllidea</taxon>
        <taxon>Mesocestoididae</taxon>
        <taxon>Mesocestoides</taxon>
    </lineage>
</organism>
<reference evidence="5 6" key="1">
    <citation type="submission" date="2018-10" db="EMBL/GenBank/DDBJ databases">
        <authorList>
            <consortium name="Pathogen Informatics"/>
        </authorList>
    </citation>
    <scope>NUCLEOTIDE SEQUENCE [LARGE SCALE GENOMIC DNA]</scope>
</reference>
<dbReference type="PANTHER" id="PTHR24112">
    <property type="entry name" value="LEUCINE-RICH REPEAT, ISOFORM F-RELATED"/>
    <property type="match status" value="1"/>
</dbReference>
<keyword evidence="6" id="KW-1185">Reference proteome</keyword>
<protein>
    <submittedName>
        <fullName evidence="5">Uncharacterized protein</fullName>
    </submittedName>
</protein>
<dbReference type="Pfam" id="PF13516">
    <property type="entry name" value="LRR_6"/>
    <property type="match status" value="1"/>
</dbReference>
<feature type="compositionally biased region" description="Acidic residues" evidence="4">
    <location>
        <begin position="815"/>
        <end position="824"/>
    </location>
</feature>
<evidence type="ECO:0000256" key="1">
    <source>
        <dbReference type="ARBA" id="ARBA00022614"/>
    </source>
</evidence>
<feature type="compositionally biased region" description="Polar residues" evidence="4">
    <location>
        <begin position="1226"/>
        <end position="1248"/>
    </location>
</feature>
<evidence type="ECO:0000313" key="6">
    <source>
        <dbReference type="Proteomes" id="UP000267029"/>
    </source>
</evidence>
<evidence type="ECO:0000256" key="3">
    <source>
        <dbReference type="ARBA" id="ARBA00038315"/>
    </source>
</evidence>
<feature type="compositionally biased region" description="Low complexity" evidence="4">
    <location>
        <begin position="922"/>
        <end position="934"/>
    </location>
</feature>
<feature type="compositionally biased region" description="Basic and acidic residues" evidence="4">
    <location>
        <begin position="1317"/>
        <end position="1334"/>
    </location>
</feature>
<keyword evidence="1" id="KW-0433">Leucine-rich repeat</keyword>
<dbReference type="PANTHER" id="PTHR24112:SF9">
    <property type="entry name" value="PROTEIN PHOSPHATASE 1 REGULATORY SUBUNIT 37"/>
    <property type="match status" value="1"/>
</dbReference>
<proteinExistence type="inferred from homology"/>
<feature type="region of interest" description="Disordered" evidence="4">
    <location>
        <begin position="1"/>
        <end position="29"/>
    </location>
</feature>
<dbReference type="InterPro" id="IPR032675">
    <property type="entry name" value="LRR_dom_sf"/>
</dbReference>
<feature type="region of interest" description="Disordered" evidence="4">
    <location>
        <begin position="805"/>
        <end position="842"/>
    </location>
</feature>
<dbReference type="EMBL" id="UXSR01005558">
    <property type="protein sequence ID" value="VDD82698.1"/>
    <property type="molecule type" value="Genomic_DNA"/>
</dbReference>
<evidence type="ECO:0000313" key="5">
    <source>
        <dbReference type="EMBL" id="VDD82698.1"/>
    </source>
</evidence>
<dbReference type="InterPro" id="IPR001611">
    <property type="entry name" value="Leu-rich_rpt"/>
</dbReference>
<feature type="region of interest" description="Disordered" evidence="4">
    <location>
        <begin position="1301"/>
        <end position="1346"/>
    </location>
</feature>
<dbReference type="SMART" id="SM00368">
    <property type="entry name" value="LRR_RI"/>
    <property type="match status" value="5"/>
</dbReference>
<evidence type="ECO:0000256" key="2">
    <source>
        <dbReference type="ARBA" id="ARBA00022737"/>
    </source>
</evidence>
<accession>A0A0R3ULX1</accession>
<keyword evidence="2" id="KW-0677">Repeat</keyword>
<dbReference type="Proteomes" id="UP000267029">
    <property type="component" value="Unassembled WGS sequence"/>
</dbReference>
<feature type="compositionally biased region" description="Basic and acidic residues" evidence="4">
    <location>
        <begin position="17"/>
        <end position="29"/>
    </location>
</feature>
<feature type="region of interest" description="Disordered" evidence="4">
    <location>
        <begin position="1638"/>
        <end position="1675"/>
    </location>
</feature>
<name>A0A0R3ULX1_MESCO</name>
<feature type="region of interest" description="Disordered" evidence="4">
    <location>
        <begin position="1545"/>
        <end position="1569"/>
    </location>
</feature>
<feature type="region of interest" description="Disordered" evidence="4">
    <location>
        <begin position="859"/>
        <end position="953"/>
    </location>
</feature>